<dbReference type="EMBL" id="CP119317">
    <property type="protein sequence ID" value="WEK53527.1"/>
    <property type="molecule type" value="Genomic_DNA"/>
</dbReference>
<evidence type="ECO:0000256" key="1">
    <source>
        <dbReference type="SAM" id="SignalP"/>
    </source>
</evidence>
<protein>
    <submittedName>
        <fullName evidence="2">ABC transporter substrate-binding protein</fullName>
    </submittedName>
</protein>
<organism evidence="2 3">
    <name type="scientific">Candidatus Cohnella colombiensis</name>
    <dbReference type="NCBI Taxonomy" id="3121368"/>
    <lineage>
        <taxon>Bacteria</taxon>
        <taxon>Bacillati</taxon>
        <taxon>Bacillota</taxon>
        <taxon>Bacilli</taxon>
        <taxon>Bacillales</taxon>
        <taxon>Paenibacillaceae</taxon>
        <taxon>Cohnella</taxon>
    </lineage>
</organism>
<feature type="signal peptide" evidence="1">
    <location>
        <begin position="1"/>
        <end position="19"/>
    </location>
</feature>
<dbReference type="PROSITE" id="PS51257">
    <property type="entry name" value="PROKAR_LIPOPROTEIN"/>
    <property type="match status" value="1"/>
</dbReference>
<name>A0AA95JC47_9BACL</name>
<feature type="chain" id="PRO_5041741119" evidence="1">
    <location>
        <begin position="20"/>
        <end position="436"/>
    </location>
</feature>
<gene>
    <name evidence="2" type="ORF">P0Y55_13175</name>
</gene>
<evidence type="ECO:0000313" key="2">
    <source>
        <dbReference type="EMBL" id="WEK53527.1"/>
    </source>
</evidence>
<dbReference type="PANTHER" id="PTHR43649:SF11">
    <property type="entry name" value="ABC TRANSPORTER SUBSTRATE-BINDING PROTEIN YESO-RELATED"/>
    <property type="match status" value="1"/>
</dbReference>
<dbReference type="Gene3D" id="3.40.190.10">
    <property type="entry name" value="Periplasmic binding protein-like II"/>
    <property type="match status" value="2"/>
</dbReference>
<dbReference type="InterPro" id="IPR006059">
    <property type="entry name" value="SBP"/>
</dbReference>
<keyword evidence="1" id="KW-0732">Signal</keyword>
<proteinExistence type="predicted"/>
<dbReference type="PANTHER" id="PTHR43649">
    <property type="entry name" value="ARABINOSE-BINDING PROTEIN-RELATED"/>
    <property type="match status" value="1"/>
</dbReference>
<dbReference type="Proteomes" id="UP001178662">
    <property type="component" value="Chromosome"/>
</dbReference>
<accession>A0AA95JC47</accession>
<dbReference type="AlphaFoldDB" id="A0AA95JC47"/>
<dbReference type="InterPro" id="IPR050490">
    <property type="entry name" value="Bact_solute-bd_prot1"/>
</dbReference>
<evidence type="ECO:0000313" key="3">
    <source>
        <dbReference type="Proteomes" id="UP001178662"/>
    </source>
</evidence>
<dbReference type="SUPFAM" id="SSF53850">
    <property type="entry name" value="Periplasmic binding protein-like II"/>
    <property type="match status" value="1"/>
</dbReference>
<keyword evidence="3" id="KW-1185">Reference proteome</keyword>
<reference evidence="2" key="1">
    <citation type="submission" date="2023-03" db="EMBL/GenBank/DDBJ databases">
        <title>Andean soil-derived lignocellulolytic bacterial consortium as a source of novel taxa and putative plastic-active enzymes.</title>
        <authorList>
            <person name="Diaz-Garcia L."/>
            <person name="Chuvochina M."/>
            <person name="Feuerriegel G."/>
            <person name="Bunk B."/>
            <person name="Sproer C."/>
            <person name="Streit W.R."/>
            <person name="Rodriguez L.M."/>
            <person name="Overmann J."/>
            <person name="Jimenez D.J."/>
        </authorList>
    </citation>
    <scope>NUCLEOTIDE SEQUENCE</scope>
    <source>
        <strain evidence="2">MAG 2441</strain>
    </source>
</reference>
<sequence>MQRLIKKATLAILSFTMVAAVMGCSSSGINQQENSPEDGQVTLKFVWWGSDQRKESTLQVIELYKKEHPHVNFETEVFSNTTDTATQLAIQTANQNTADIIQADYNFIFNYINRDLIEPLDPYVNNNLLNLADIEQAYLAPGMKNEQLYALAIANNAQTIVYNPELFNKAGVAVPKDEYTIDDLHNTLVQLKQQIDDPDFYPLGNMIDVFYYLRARGASMYNADGTALGYEDDQIMTDYYTLYRKWIDEGLLIKNSINASKNDENHPIVTEKAAMYSVSSNAISTLSKLAGHTMKLLPFPVIQGGQEGKFIKPSMFLAMSSYSKNKEEAAKFIDFFINNEEANDILNGERGVPVSNKIAARLSTKLDEAGKEQYRFLEYLQSHSSPIDPPYPSSYVVVNNAYQVTLQNVIDGDLSPKEGALQYRSQAEQFMGGKSE</sequence>
<dbReference type="Pfam" id="PF01547">
    <property type="entry name" value="SBP_bac_1"/>
    <property type="match status" value="1"/>
</dbReference>